<sequence>MRNESWQKQKQQLQKQQSSSQNVISSPNYQYGTHHRRSHSIDLRPHDSEISVLSLMPSMQISTSSCSSSPKPPEQQVLNRQQARKQINVIRNPPKELVPLTPIIDLDRITEEFKKGRKELWQKEMDWYKFLKEKPVDTDIYFRNSSSSSNSSLPKSSEMLLDKYNSCYNYVGGEDDDDDVEGEKDEKDIQIGSAFTRGRLKDKLLTRALSKLKIKLV</sequence>
<feature type="compositionally biased region" description="Low complexity" evidence="1">
    <location>
        <begin position="8"/>
        <end position="21"/>
    </location>
</feature>
<organism evidence="2 3">
    <name type="scientific">Candida oxycetoniae</name>
    <dbReference type="NCBI Taxonomy" id="497107"/>
    <lineage>
        <taxon>Eukaryota</taxon>
        <taxon>Fungi</taxon>
        <taxon>Dikarya</taxon>
        <taxon>Ascomycota</taxon>
        <taxon>Saccharomycotina</taxon>
        <taxon>Pichiomycetes</taxon>
        <taxon>Debaryomycetaceae</taxon>
        <taxon>Candida/Lodderomyces clade</taxon>
        <taxon>Candida</taxon>
    </lineage>
</organism>
<proteinExistence type="predicted"/>
<comment type="caution">
    <text evidence="2">The sequence shown here is derived from an EMBL/GenBank/DDBJ whole genome shotgun (WGS) entry which is preliminary data.</text>
</comment>
<dbReference type="RefSeq" id="XP_049182350.1">
    <property type="nucleotide sequence ID" value="XM_049326679.1"/>
</dbReference>
<dbReference type="Proteomes" id="UP001202479">
    <property type="component" value="Unassembled WGS sequence"/>
</dbReference>
<reference evidence="2" key="1">
    <citation type="journal article" date="2022" name="DNA Res.">
        <title>Genome analysis of five recently described species of the CUG-Ser clade uncovers Candida theae as a new hybrid lineage with pathogenic potential in the Candida parapsilosis species complex.</title>
        <authorList>
            <person name="Mixao V."/>
            <person name="Del Olmo V."/>
            <person name="Hegedusova E."/>
            <person name="Saus E."/>
            <person name="Pryszcz L."/>
            <person name="Cillingova A."/>
            <person name="Nosek J."/>
            <person name="Gabaldon T."/>
        </authorList>
    </citation>
    <scope>NUCLEOTIDE SEQUENCE</scope>
    <source>
        <strain evidence="2">CBS 10844</strain>
    </source>
</reference>
<evidence type="ECO:0000256" key="1">
    <source>
        <dbReference type="SAM" id="MobiDB-lite"/>
    </source>
</evidence>
<keyword evidence="3" id="KW-1185">Reference proteome</keyword>
<dbReference type="GeneID" id="73378354"/>
<dbReference type="EMBL" id="JAHUZD010000023">
    <property type="protein sequence ID" value="KAI3406605.2"/>
    <property type="molecule type" value="Genomic_DNA"/>
</dbReference>
<name>A0AAI9T1B0_9ASCO</name>
<protein>
    <submittedName>
        <fullName evidence="2">Uncharacterized protein</fullName>
    </submittedName>
</protein>
<dbReference type="AlphaFoldDB" id="A0AAI9T1B0"/>
<feature type="region of interest" description="Disordered" evidence="1">
    <location>
        <begin position="61"/>
        <end position="82"/>
    </location>
</feature>
<feature type="compositionally biased region" description="Polar residues" evidence="1">
    <location>
        <begin position="22"/>
        <end position="31"/>
    </location>
</feature>
<gene>
    <name evidence="2" type="ORF">KGF56_000737</name>
</gene>
<accession>A0AAI9T1B0</accession>
<evidence type="ECO:0000313" key="2">
    <source>
        <dbReference type="EMBL" id="KAI3406605.2"/>
    </source>
</evidence>
<evidence type="ECO:0000313" key="3">
    <source>
        <dbReference type="Proteomes" id="UP001202479"/>
    </source>
</evidence>
<feature type="region of interest" description="Disordered" evidence="1">
    <location>
        <begin position="1"/>
        <end position="45"/>
    </location>
</feature>